<protein>
    <submittedName>
        <fullName evidence="1">Uncharacterized protein</fullName>
    </submittedName>
</protein>
<evidence type="ECO:0000313" key="2">
    <source>
        <dbReference type="Proteomes" id="UP000792374"/>
    </source>
</evidence>
<dbReference type="EMBL" id="HF679133">
    <property type="protein sequence ID" value="CCU55932.1"/>
    <property type="molecule type" value="Genomic_DNA"/>
</dbReference>
<reference evidence="1" key="1">
    <citation type="journal article" date="2013" name="J. Virol.">
        <title>New Insights into the Evolution of Entomopoxvirinae from the Complete Genome Sequences of Four Entomopoxviruses Infecting Adoxophyes honmai, Choristoneura biennis, Choristoneura rosaceana, and Mythimna separata.</title>
        <authorList>
            <person name="Theze J."/>
            <person name="Takatsuka J."/>
            <person name="Li Z."/>
            <person name="Gallais J."/>
            <person name="Doucet D."/>
            <person name="Arif B."/>
            <person name="Nakai M."/>
            <person name="Herniou E.A."/>
        </authorList>
    </citation>
    <scope>NUCLEOTIDE SEQUENCE</scope>
</reference>
<name>A0ABM9QK65_9POXV</name>
<dbReference type="Proteomes" id="UP000792374">
    <property type="component" value="Genome"/>
</dbReference>
<sequence length="219" mass="26056">MNINNNYNIDNYGNDEMVYLCGKYSTKYINNKNYSIIISNNPLLHDKKPLYVCNALYRTDTDNIDKLIDVLIRYTYDECKDLNLDYSKKSTIKMLDGLNFPTKEVCFEYKNKIFILYGRYIYGYNKEYVTFIDSRLNINNYNVTNSDSDYNSSDSDSYYESDTDDSDYYNKYKKNDIITNNKIILHEPYIHKTHDNKYNYAFKIVDANTNILDAFGIYR</sequence>
<gene>
    <name evidence="1" type="ORF">CHREV_030</name>
</gene>
<organism evidence="1 2">
    <name type="scientific">Choristoneura rosaceana entomopoxvirus 'L'</name>
    <dbReference type="NCBI Taxonomy" id="1293539"/>
    <lineage>
        <taxon>Viruses</taxon>
        <taxon>Varidnaviria</taxon>
        <taxon>Bamfordvirae</taxon>
        <taxon>Nucleocytoviricota</taxon>
        <taxon>Pokkesviricetes</taxon>
        <taxon>Chitovirales</taxon>
        <taxon>Poxviridae</taxon>
        <taxon>Entomopoxvirinae</taxon>
        <taxon>Betaentomopoxvirus</taxon>
        <taxon>Betaentomopoxvirus crosaceana</taxon>
        <taxon>Choristoneura rosaceana entomopoxvirus</taxon>
    </lineage>
</organism>
<proteinExistence type="predicted"/>
<keyword evidence="2" id="KW-1185">Reference proteome</keyword>
<dbReference type="RefSeq" id="YP_008004434.1">
    <property type="nucleotide sequence ID" value="NC_021249.1"/>
</dbReference>
<dbReference type="GeneID" id="15613355"/>
<accession>A0ABM9QK65</accession>
<evidence type="ECO:0000313" key="1">
    <source>
        <dbReference type="EMBL" id="CCU55932.1"/>
    </source>
</evidence>